<evidence type="ECO:0000313" key="1">
    <source>
        <dbReference type="EMBL" id="RDW80220.1"/>
    </source>
</evidence>
<reference evidence="1 2" key="1">
    <citation type="journal article" date="2018" name="IMA Fungus">
        <title>IMA Genome-F 9: Draft genome sequence of Annulohypoxylon stygium, Aspergillus mulundensis, Berkeleyomyces basicola (syn. Thielaviopsis basicola), Ceratocystis smalleyi, two Cercospora beticola strains, Coleophoma cylindrospora, Fusarium fracticaudum, Phialophora cf. hyalina, and Morchella septimelata.</title>
        <authorList>
            <person name="Wingfield B.D."/>
            <person name="Bills G.F."/>
            <person name="Dong Y."/>
            <person name="Huang W."/>
            <person name="Nel W.J."/>
            <person name="Swalarsk-Parry B.S."/>
            <person name="Vaghefi N."/>
            <person name="Wilken P.M."/>
            <person name="An Z."/>
            <person name="de Beer Z.W."/>
            <person name="De Vos L."/>
            <person name="Chen L."/>
            <person name="Duong T.A."/>
            <person name="Gao Y."/>
            <person name="Hammerbacher A."/>
            <person name="Kikkert J.R."/>
            <person name="Li Y."/>
            <person name="Li H."/>
            <person name="Li K."/>
            <person name="Li Q."/>
            <person name="Liu X."/>
            <person name="Ma X."/>
            <person name="Naidoo K."/>
            <person name="Pethybridge S.J."/>
            <person name="Sun J."/>
            <person name="Steenkamp E.T."/>
            <person name="van der Nest M.A."/>
            <person name="van Wyk S."/>
            <person name="Wingfield M.J."/>
            <person name="Xiong C."/>
            <person name="Yue Q."/>
            <person name="Zhang X."/>
        </authorList>
    </citation>
    <scope>NUCLEOTIDE SEQUENCE [LARGE SCALE GENOMIC DNA]</scope>
    <source>
        <strain evidence="1 2">BP6252</strain>
    </source>
</reference>
<dbReference type="PANTHER" id="PTHR37540:SF5">
    <property type="entry name" value="TRANSCRIPTION FACTOR DOMAIN-CONTAINING PROTEIN"/>
    <property type="match status" value="1"/>
</dbReference>
<proteinExistence type="predicted"/>
<dbReference type="EMBL" id="PDLM01000004">
    <property type="protein sequence ID" value="RDW80220.1"/>
    <property type="molecule type" value="Genomic_DNA"/>
</dbReference>
<keyword evidence="2" id="KW-1185">Reference proteome</keyword>
<name>A0A3D8S242_9HELO</name>
<comment type="caution">
    <text evidence="1">The sequence shown here is derived from an EMBL/GenBank/DDBJ whole genome shotgun (WGS) entry which is preliminary data.</text>
</comment>
<dbReference type="PANTHER" id="PTHR37540">
    <property type="entry name" value="TRANSCRIPTION FACTOR (ACR-2), PUTATIVE-RELATED-RELATED"/>
    <property type="match status" value="1"/>
</dbReference>
<gene>
    <name evidence="1" type="ORF">BP6252_04858</name>
</gene>
<protein>
    <recommendedName>
        <fullName evidence="3">Transcription factor domain-containing protein</fullName>
    </recommendedName>
</protein>
<dbReference type="AlphaFoldDB" id="A0A3D8S242"/>
<sequence>MASEPSHGFSFINVHGAPGNSDPSVTRCIKAHVMRRYRTQQRLERKLKGHGSERGAAPKRRILYYPEIFARANRKEREACSSQVQTPHVAVESRSDFTSATLSGCDIKSASQCDDASLKTSEDRDVDLRNGAMRFLEQQPVLNVLDGSLNPYEVLPIPASPRLLTLLHYNTSSCIRTSVHADSTGRYPSYCIDDAAWLFMTLSFAAARCHLQTGFDQVESTYYLAKSISMVNKNLSDSSRQVADSTIATVACLTNMEASPPSKLSLG</sequence>
<evidence type="ECO:0000313" key="2">
    <source>
        <dbReference type="Proteomes" id="UP000256645"/>
    </source>
</evidence>
<dbReference type="OrthoDB" id="4158087at2759"/>
<evidence type="ECO:0008006" key="3">
    <source>
        <dbReference type="Google" id="ProtNLM"/>
    </source>
</evidence>
<organism evidence="1 2">
    <name type="scientific">Coleophoma cylindrospora</name>
    <dbReference type="NCBI Taxonomy" id="1849047"/>
    <lineage>
        <taxon>Eukaryota</taxon>
        <taxon>Fungi</taxon>
        <taxon>Dikarya</taxon>
        <taxon>Ascomycota</taxon>
        <taxon>Pezizomycotina</taxon>
        <taxon>Leotiomycetes</taxon>
        <taxon>Helotiales</taxon>
        <taxon>Dermateaceae</taxon>
        <taxon>Coleophoma</taxon>
    </lineage>
</organism>
<dbReference type="Proteomes" id="UP000256645">
    <property type="component" value="Unassembled WGS sequence"/>
</dbReference>
<accession>A0A3D8S242</accession>